<dbReference type="eggNOG" id="ENOG5032SRK">
    <property type="taxonomic scope" value="Bacteria"/>
</dbReference>
<evidence type="ECO:0000313" key="1">
    <source>
        <dbReference type="EMBL" id="EIT86602.1"/>
    </source>
</evidence>
<evidence type="ECO:0000313" key="2">
    <source>
        <dbReference type="Proteomes" id="UP000004080"/>
    </source>
</evidence>
<name>I8AL56_9BACL</name>
<dbReference type="EMBL" id="AKKV01000020">
    <property type="protein sequence ID" value="EIT86602.1"/>
    <property type="molecule type" value="Genomic_DNA"/>
</dbReference>
<reference evidence="1 2" key="1">
    <citation type="journal article" date="2012" name="J. Bacteriol.">
        <title>Genome of Bacillus macauensis ZFHKF-1, a Long-Chain-Forming Bacterium.</title>
        <authorList>
            <person name="Cai L."/>
            <person name="Zhang T."/>
        </authorList>
    </citation>
    <scope>NUCLEOTIDE SEQUENCE [LARGE SCALE GENOMIC DNA]</scope>
    <source>
        <strain evidence="1 2">ZFHKF-1</strain>
    </source>
</reference>
<keyword evidence="2" id="KW-1185">Reference proteome</keyword>
<dbReference type="STRING" id="1196324.A374_03489"/>
<dbReference type="PATRIC" id="fig|1196324.3.peg.706"/>
<dbReference type="InterPro" id="IPR019615">
    <property type="entry name" value="DUF2487"/>
</dbReference>
<gene>
    <name evidence="1" type="ORF">A374_03489</name>
</gene>
<comment type="caution">
    <text evidence="1">The sequence shown here is derived from an EMBL/GenBank/DDBJ whole genome shotgun (WGS) entry which is preliminary data.</text>
</comment>
<dbReference type="Proteomes" id="UP000004080">
    <property type="component" value="Unassembled WGS sequence"/>
</dbReference>
<dbReference type="Pfam" id="PF10673">
    <property type="entry name" value="DUF2487"/>
    <property type="match status" value="1"/>
</dbReference>
<protein>
    <recommendedName>
        <fullName evidence="3">DUF2487 family protein</fullName>
    </recommendedName>
</protein>
<dbReference type="AlphaFoldDB" id="I8AL56"/>
<accession>I8AL56</accession>
<dbReference type="OrthoDB" id="2678750at2"/>
<organism evidence="1 2">
    <name type="scientific">Fictibacillus macauensis ZFHKF-1</name>
    <dbReference type="NCBI Taxonomy" id="1196324"/>
    <lineage>
        <taxon>Bacteria</taxon>
        <taxon>Bacillati</taxon>
        <taxon>Bacillota</taxon>
        <taxon>Bacilli</taxon>
        <taxon>Bacillales</taxon>
        <taxon>Fictibacillaceae</taxon>
        <taxon>Fictibacillus</taxon>
    </lineage>
</organism>
<sequence>MKWKSQDVAIYHQSQEYVDTVVVPLIPMSFGTDMKTAAMMSQYARLIVEEMERQLHGRLFLVPEFVYGPFESEESLHLRLQAWRKHVKEAGFTHLFYVTSDVRWKKDEHLLEDPLLWVPAIPIETMSAEYQEEIVKEQAKQLFQVIVNEWSKAPL</sequence>
<evidence type="ECO:0008006" key="3">
    <source>
        <dbReference type="Google" id="ProtNLM"/>
    </source>
</evidence>
<proteinExistence type="predicted"/>
<dbReference type="RefSeq" id="WP_007200797.1">
    <property type="nucleotide sequence ID" value="NZ_AKKV01000020.1"/>
</dbReference>